<dbReference type="RefSeq" id="WP_003355041.1">
    <property type="nucleotide sequence ID" value="NZ_JH414763.1"/>
</dbReference>
<evidence type="ECO:0000313" key="2">
    <source>
        <dbReference type="EMBL" id="EHL74635.1"/>
    </source>
</evidence>
<protein>
    <recommendedName>
        <fullName evidence="1">EAL domain-containing protein</fullName>
    </recommendedName>
</protein>
<dbReference type="GO" id="GO:0071111">
    <property type="term" value="F:cyclic-guanylate-specific phosphodiesterase activity"/>
    <property type="evidence" value="ECO:0007669"/>
    <property type="project" value="InterPro"/>
</dbReference>
<dbReference type="PANTHER" id="PTHR33121">
    <property type="entry name" value="CYCLIC DI-GMP PHOSPHODIESTERASE PDEF"/>
    <property type="match status" value="1"/>
</dbReference>
<dbReference type="PROSITE" id="PS50883">
    <property type="entry name" value="EAL"/>
    <property type="match status" value="1"/>
</dbReference>
<dbReference type="Proteomes" id="UP000011747">
    <property type="component" value="Unassembled WGS sequence"/>
</dbReference>
<dbReference type="PANTHER" id="PTHR33121:SF76">
    <property type="entry name" value="SIGNALING PROTEIN"/>
    <property type="match status" value="1"/>
</dbReference>
<organism evidence="2 3">
    <name type="scientific">Bacillus smithii 7_3_47FAA</name>
    <dbReference type="NCBI Taxonomy" id="665952"/>
    <lineage>
        <taxon>Bacteria</taxon>
        <taxon>Bacillati</taxon>
        <taxon>Bacillota</taxon>
        <taxon>Bacilli</taxon>
        <taxon>Bacillales</taxon>
        <taxon>Bacillaceae</taxon>
        <taxon>Bacillus</taxon>
    </lineage>
</organism>
<dbReference type="PATRIC" id="fig|665952.3.peg.2847"/>
<dbReference type="Pfam" id="PF00563">
    <property type="entry name" value="EAL"/>
    <property type="match status" value="1"/>
</dbReference>
<dbReference type="CDD" id="cd01948">
    <property type="entry name" value="EAL"/>
    <property type="match status" value="1"/>
</dbReference>
<sequence>MLDEQGMALQGTILLDDIIQNKKFYHVFQPIYALKDWHLFAYEALLRCEFVQNPELLFQLAMKKNRLYELDISSIFHALTLARMQYIQLFINVYPSTIIHPSFPDFLRKLKRIRSSHRNIVLEINESEKISDIDLLRKAIHFLRTNGFSVALDDLGKGEFSLYTVMELEPDFVKLDRYYSIDLSISIEKQNEIQMILNVCQQKNIYLVLEGIEEPKDLAMAKKLGVHLGQGYLLGKPLPISKIR</sequence>
<reference evidence="2 3" key="1">
    <citation type="submission" date="2011-09" db="EMBL/GenBank/DDBJ databases">
        <title>The Genome Sequence of Bacillus smithii 7_3_47FAA.</title>
        <authorList>
            <consortium name="The Broad Institute Genome Sequencing Platform"/>
            <person name="Earl A."/>
            <person name="Ward D."/>
            <person name="Feldgarden M."/>
            <person name="Gevers D."/>
            <person name="Daigneault M."/>
            <person name="Strauss J."/>
            <person name="Allen-Vercoe E."/>
            <person name="Young S.K."/>
            <person name="Zeng Q."/>
            <person name="Gargeya S."/>
            <person name="Fitzgerald M."/>
            <person name="Haas B."/>
            <person name="Abouelleil A."/>
            <person name="Alvarado L."/>
            <person name="Arachchi H.M."/>
            <person name="Berlin A."/>
            <person name="Brown A."/>
            <person name="Chapman S.B."/>
            <person name="Chen Z."/>
            <person name="Dunbar C."/>
            <person name="Freedman E."/>
            <person name="Gearin G."/>
            <person name="Goldberg J."/>
            <person name="Griggs A."/>
            <person name="Gujja S."/>
            <person name="Heiman D."/>
            <person name="Howarth C."/>
            <person name="Larson L."/>
            <person name="Lui A."/>
            <person name="MacDonald P.J.P."/>
            <person name="Montmayeur A."/>
            <person name="Murphy C."/>
            <person name="Neiman D."/>
            <person name="Pearson M."/>
            <person name="Priest M."/>
            <person name="Roberts A."/>
            <person name="Saif S."/>
            <person name="Shea T."/>
            <person name="Shenoy N."/>
            <person name="Sisk P."/>
            <person name="Stolte C."/>
            <person name="Sykes S."/>
            <person name="Wortman J."/>
            <person name="Nusbaum C."/>
            <person name="Birren B."/>
        </authorList>
    </citation>
    <scope>NUCLEOTIDE SEQUENCE [LARGE SCALE GENOMIC DNA]</scope>
    <source>
        <strain evidence="2 3">7_3_47FAA</strain>
    </source>
</reference>
<evidence type="ECO:0000259" key="1">
    <source>
        <dbReference type="PROSITE" id="PS50883"/>
    </source>
</evidence>
<evidence type="ECO:0000313" key="3">
    <source>
        <dbReference type="Proteomes" id="UP000011747"/>
    </source>
</evidence>
<feature type="domain" description="EAL" evidence="1">
    <location>
        <begin position="8"/>
        <end position="244"/>
    </location>
</feature>
<dbReference type="AlphaFoldDB" id="G9QNX4"/>
<proteinExistence type="predicted"/>
<dbReference type="InterPro" id="IPR035919">
    <property type="entry name" value="EAL_sf"/>
</dbReference>
<comment type="caution">
    <text evidence="2">The sequence shown here is derived from an EMBL/GenBank/DDBJ whole genome shotgun (WGS) entry which is preliminary data.</text>
</comment>
<dbReference type="InterPro" id="IPR050706">
    <property type="entry name" value="Cyclic-di-GMP_PDE-like"/>
</dbReference>
<dbReference type="InterPro" id="IPR001633">
    <property type="entry name" value="EAL_dom"/>
</dbReference>
<gene>
    <name evidence="2" type="ORF">HMPREF1015_03273</name>
</gene>
<accession>G9QNX4</accession>
<keyword evidence="3" id="KW-1185">Reference proteome</keyword>
<name>G9QNX4_9BACI</name>
<dbReference type="Gene3D" id="3.20.20.450">
    <property type="entry name" value="EAL domain"/>
    <property type="match status" value="1"/>
</dbReference>
<dbReference type="SUPFAM" id="SSF141868">
    <property type="entry name" value="EAL domain-like"/>
    <property type="match status" value="1"/>
</dbReference>
<dbReference type="HOGENOM" id="CLU_000445_70_50_9"/>
<dbReference type="SMART" id="SM00052">
    <property type="entry name" value="EAL"/>
    <property type="match status" value="1"/>
</dbReference>
<dbReference type="EMBL" id="ACWF01000146">
    <property type="protein sequence ID" value="EHL74635.1"/>
    <property type="molecule type" value="Genomic_DNA"/>
</dbReference>